<feature type="transmembrane region" description="Helical" evidence="1">
    <location>
        <begin position="55"/>
        <end position="80"/>
    </location>
</feature>
<dbReference type="EMBL" id="MFEH01000003">
    <property type="protein sequence ID" value="OGE74004.1"/>
    <property type="molecule type" value="Genomic_DNA"/>
</dbReference>
<keyword evidence="2" id="KW-0732">Signal</keyword>
<name>A0A1F5N8S8_9BACT</name>
<protein>
    <recommendedName>
        <fullName evidence="5">DUF4190 domain-containing protein</fullName>
    </recommendedName>
</protein>
<feature type="transmembrane region" description="Helical" evidence="1">
    <location>
        <begin position="101"/>
        <end position="123"/>
    </location>
</feature>
<feature type="signal peptide" evidence="2">
    <location>
        <begin position="1"/>
        <end position="23"/>
    </location>
</feature>
<evidence type="ECO:0000256" key="2">
    <source>
        <dbReference type="SAM" id="SignalP"/>
    </source>
</evidence>
<dbReference type="AlphaFoldDB" id="A0A1F5N8S8"/>
<sequence length="127" mass="13632">MKQLFISLVLVTILMVPLFSVNAQVCDTTKPVTSAVCNPAPGWFISYQDNSVRGVITMIIQFLLLIVGLVAIAFIIYGGFQFITSRGDEEQATAGKRTLTNAIIGLVIVILSYIIVAVIVNALKGSA</sequence>
<dbReference type="InterPro" id="IPR043993">
    <property type="entry name" value="T4SS_pilin"/>
</dbReference>
<evidence type="ECO:0008006" key="5">
    <source>
        <dbReference type="Google" id="ProtNLM"/>
    </source>
</evidence>
<evidence type="ECO:0000313" key="4">
    <source>
        <dbReference type="Proteomes" id="UP000177610"/>
    </source>
</evidence>
<keyword evidence="1" id="KW-0472">Membrane</keyword>
<accession>A0A1F5N8S8</accession>
<reference evidence="3 4" key="1">
    <citation type="journal article" date="2016" name="Nat. Commun.">
        <title>Thousands of microbial genomes shed light on interconnected biogeochemical processes in an aquifer system.</title>
        <authorList>
            <person name="Anantharaman K."/>
            <person name="Brown C.T."/>
            <person name="Hug L.A."/>
            <person name="Sharon I."/>
            <person name="Castelle C.J."/>
            <person name="Probst A.J."/>
            <person name="Thomas B.C."/>
            <person name="Singh A."/>
            <person name="Wilkins M.J."/>
            <person name="Karaoz U."/>
            <person name="Brodie E.L."/>
            <person name="Williams K.H."/>
            <person name="Hubbard S.S."/>
            <person name="Banfield J.F."/>
        </authorList>
    </citation>
    <scope>NUCLEOTIDE SEQUENCE [LARGE SCALE GENOMIC DNA]</scope>
</reference>
<feature type="chain" id="PRO_5009520114" description="DUF4190 domain-containing protein" evidence="2">
    <location>
        <begin position="24"/>
        <end position="127"/>
    </location>
</feature>
<keyword evidence="1" id="KW-0812">Transmembrane</keyword>
<organism evidence="3 4">
    <name type="scientific">Candidatus Doudnabacteria bacterium RIFCSPHIGHO2_01_FULL_41_86</name>
    <dbReference type="NCBI Taxonomy" id="1817821"/>
    <lineage>
        <taxon>Bacteria</taxon>
        <taxon>Candidatus Doudnaibacteriota</taxon>
    </lineage>
</organism>
<proteinExistence type="predicted"/>
<dbReference type="Proteomes" id="UP000177610">
    <property type="component" value="Unassembled WGS sequence"/>
</dbReference>
<evidence type="ECO:0000256" key="1">
    <source>
        <dbReference type="SAM" id="Phobius"/>
    </source>
</evidence>
<comment type="caution">
    <text evidence="3">The sequence shown here is derived from an EMBL/GenBank/DDBJ whole genome shotgun (WGS) entry which is preliminary data.</text>
</comment>
<keyword evidence="1" id="KW-1133">Transmembrane helix</keyword>
<dbReference type="Pfam" id="PF18895">
    <property type="entry name" value="T4SS_pilin"/>
    <property type="match status" value="1"/>
</dbReference>
<gene>
    <name evidence="3" type="ORF">A2717_00540</name>
</gene>
<dbReference type="STRING" id="1817821.A2717_00540"/>
<evidence type="ECO:0000313" key="3">
    <source>
        <dbReference type="EMBL" id="OGE74004.1"/>
    </source>
</evidence>